<dbReference type="Proteomes" id="UP000824533">
    <property type="component" value="Linkage Group LG22"/>
</dbReference>
<sequence>MFYIYDENPNVGYVSPVNDAAGYSSRNVNSFQRLAYPGFDRGNQNLGNYDRIVDSHFKIMKSPQIVDDPSIENTKIVKEETRVTESTLRKETQNGRSLYSPNPNIRHNIMNQGVGNEQKDQPHKNINSGYEPKRTGPVQMKSRAIAEYAMPIRPRGQMNQQRITDKQKFVEMNVCKTQIPTQSQKVLRLNSDLQIGYSGYPVKNNYQRIQSSGVMDKTVHKASSFNERNARTMSRVLDDMSHTMGDKAYKTEYKKRDIPIESDEKYRKSKRNSALENMRTYIGKDKNMDKAHGSVIETAIVDNKVIPNDHTPYAVFYRTNPQTLDREDDFVIVSSTGSKDHGRKEKRLSVNFDNEIDLKKQKTKKNSNTVKLHRKMKNFYNYRNVKK</sequence>
<comment type="caution">
    <text evidence="1">The sequence shown here is derived from an EMBL/GenBank/DDBJ whole genome shotgun (WGS) entry which is preliminary data.</text>
</comment>
<gene>
    <name evidence="1" type="ORF">K1T71_012070</name>
</gene>
<accession>A0ACC1CKK5</accession>
<keyword evidence="2" id="KW-1185">Reference proteome</keyword>
<evidence type="ECO:0000313" key="2">
    <source>
        <dbReference type="Proteomes" id="UP000824533"/>
    </source>
</evidence>
<evidence type="ECO:0000313" key="1">
    <source>
        <dbReference type="EMBL" id="KAJ0172097.1"/>
    </source>
</evidence>
<reference evidence="1 2" key="1">
    <citation type="journal article" date="2021" name="Front. Genet.">
        <title>Chromosome-Level Genome Assembly Reveals Significant Gene Expansion in the Toll and IMD Signaling Pathways of Dendrolimus kikuchii.</title>
        <authorList>
            <person name="Zhou J."/>
            <person name="Wu P."/>
            <person name="Xiong Z."/>
            <person name="Liu N."/>
            <person name="Zhao N."/>
            <person name="Ji M."/>
            <person name="Qiu Y."/>
            <person name="Yang B."/>
        </authorList>
    </citation>
    <scope>NUCLEOTIDE SEQUENCE [LARGE SCALE GENOMIC DNA]</scope>
    <source>
        <strain evidence="1">Ann1</strain>
    </source>
</reference>
<proteinExistence type="predicted"/>
<name>A0ACC1CKK5_9NEOP</name>
<dbReference type="EMBL" id="CM034408">
    <property type="protein sequence ID" value="KAJ0172097.1"/>
    <property type="molecule type" value="Genomic_DNA"/>
</dbReference>
<organism evidence="1 2">
    <name type="scientific">Dendrolimus kikuchii</name>
    <dbReference type="NCBI Taxonomy" id="765133"/>
    <lineage>
        <taxon>Eukaryota</taxon>
        <taxon>Metazoa</taxon>
        <taxon>Ecdysozoa</taxon>
        <taxon>Arthropoda</taxon>
        <taxon>Hexapoda</taxon>
        <taxon>Insecta</taxon>
        <taxon>Pterygota</taxon>
        <taxon>Neoptera</taxon>
        <taxon>Endopterygota</taxon>
        <taxon>Lepidoptera</taxon>
        <taxon>Glossata</taxon>
        <taxon>Ditrysia</taxon>
        <taxon>Bombycoidea</taxon>
        <taxon>Lasiocampidae</taxon>
        <taxon>Dendrolimus</taxon>
    </lineage>
</organism>
<protein>
    <submittedName>
        <fullName evidence="1">Uncharacterized protein</fullName>
    </submittedName>
</protein>